<dbReference type="Pfam" id="PF00154">
    <property type="entry name" value="RecA_N"/>
    <property type="match status" value="3"/>
</dbReference>
<dbReference type="CDD" id="cd00983">
    <property type="entry name" value="RecA"/>
    <property type="match status" value="1"/>
</dbReference>
<keyword evidence="2 6" id="KW-0547">Nucleotide-binding</keyword>
<evidence type="ECO:0000256" key="4">
    <source>
        <dbReference type="ARBA" id="ARBA00023125"/>
    </source>
</evidence>
<dbReference type="GO" id="GO:0006310">
    <property type="term" value="P:DNA recombination"/>
    <property type="evidence" value="ECO:0007669"/>
    <property type="project" value="UniProtKB-KW"/>
</dbReference>
<sequence length="479" mass="51680">MYLLIYLYEGRTRSKSEGSDSGEENLSKKDLALKQALDQITNSFGKGSIMWLGRSVAPKNVSVVSTGSFALDIALGIGGLPKVTCEKGSGSACNAMVHIISVIVVIPNCTPPSSSYVGRVVEIYGPEASGKTTLALHVIAEAQKQGGYCVFVDAEHALDPALAESIGVNTQNLLLSQPDCGEQALSLVDTLIRSGSVDVVVVDSILPPTNPVFIESPLFSWFRHLLQASSSWTVKRELLLILFFKSSAIVQRHVYLMVAALVPKGELDGEMGDAHMAMQARLMSQALRKLSHSLSQSQTILLFINQVRAKLSTFGGFGGPTEVTCGGNALKFYASVRLNIKRIGLVKKGEEAIGSQVLVKIVKNKHAPPFKTVQFELEFGKGICRESEIIDLGLKLKFVSKAGAMYSINGQSFRGKEAVKHYLAENHAVREGLMLKLREKLIDAPAEAKESESEAVDGELTEDIVPVDSTDEEVTAVEA</sequence>
<dbReference type="GO" id="GO:0140664">
    <property type="term" value="F:ATP-dependent DNA damage sensor activity"/>
    <property type="evidence" value="ECO:0007669"/>
    <property type="project" value="InterPro"/>
</dbReference>
<dbReference type="SUPFAM" id="SSF54752">
    <property type="entry name" value="RecA protein, C-terminal domain"/>
    <property type="match status" value="1"/>
</dbReference>
<dbReference type="AlphaFoldDB" id="A0AAN8ZPE4"/>
<dbReference type="InterPro" id="IPR027417">
    <property type="entry name" value="P-loop_NTPase"/>
</dbReference>
<dbReference type="InterPro" id="IPR020588">
    <property type="entry name" value="RecA_ATP-bd"/>
</dbReference>
<evidence type="ECO:0000256" key="3">
    <source>
        <dbReference type="ARBA" id="ARBA00022840"/>
    </source>
</evidence>
<comment type="caution">
    <text evidence="9">The sequence shown here is derived from an EMBL/GenBank/DDBJ whole genome shotgun (WGS) entry which is preliminary data.</text>
</comment>
<feature type="domain" description="RecA family profile 2" evidence="8">
    <location>
        <begin position="317"/>
        <end position="388"/>
    </location>
</feature>
<comment type="similarity">
    <text evidence="1 6">Belongs to the RecA family.</text>
</comment>
<dbReference type="PANTHER" id="PTHR45900:SF6">
    <property type="entry name" value="DNA REPAIR PROTEIN RECA HOMOLOG 3, MITOCHONDRIAL-RELATED"/>
    <property type="match status" value="1"/>
</dbReference>
<proteinExistence type="inferred from homology"/>
<protein>
    <submittedName>
        <fullName evidence="9">DNA recombination and repair protein RecA</fullName>
    </submittedName>
</protein>
<dbReference type="InterPro" id="IPR013765">
    <property type="entry name" value="DNA_recomb/repair_RecA"/>
</dbReference>
<keyword evidence="4" id="KW-0238">DNA-binding</keyword>
<dbReference type="PRINTS" id="PR00142">
    <property type="entry name" value="RECA"/>
</dbReference>
<evidence type="ECO:0000256" key="6">
    <source>
        <dbReference type="RuleBase" id="RU003422"/>
    </source>
</evidence>
<dbReference type="PROSITE" id="PS50162">
    <property type="entry name" value="RECA_2"/>
    <property type="match status" value="1"/>
</dbReference>
<accession>A0AAN8ZPE4</accession>
<dbReference type="InterPro" id="IPR049428">
    <property type="entry name" value="RecA-like_N"/>
</dbReference>
<dbReference type="GO" id="GO:0006281">
    <property type="term" value="P:DNA repair"/>
    <property type="evidence" value="ECO:0007669"/>
    <property type="project" value="InterPro"/>
</dbReference>
<dbReference type="Gene3D" id="3.40.50.300">
    <property type="entry name" value="P-loop containing nucleotide triphosphate hydrolases"/>
    <property type="match status" value="2"/>
</dbReference>
<organism evidence="9 10">
    <name type="scientific">Dillenia turbinata</name>
    <dbReference type="NCBI Taxonomy" id="194707"/>
    <lineage>
        <taxon>Eukaryota</taxon>
        <taxon>Viridiplantae</taxon>
        <taxon>Streptophyta</taxon>
        <taxon>Embryophyta</taxon>
        <taxon>Tracheophyta</taxon>
        <taxon>Spermatophyta</taxon>
        <taxon>Magnoliopsida</taxon>
        <taxon>eudicotyledons</taxon>
        <taxon>Gunneridae</taxon>
        <taxon>Pentapetalae</taxon>
        <taxon>Dilleniales</taxon>
        <taxon>Dilleniaceae</taxon>
        <taxon>Dillenia</taxon>
    </lineage>
</organism>
<keyword evidence="3 6" id="KW-0067">ATP-binding</keyword>
<gene>
    <name evidence="9" type="ORF">RJ641_025909</name>
</gene>
<keyword evidence="5" id="KW-0233">DNA recombination</keyword>
<dbReference type="EMBL" id="JBAMMX010000003">
    <property type="protein sequence ID" value="KAK6944807.1"/>
    <property type="molecule type" value="Genomic_DNA"/>
</dbReference>
<dbReference type="PROSITE" id="PS00321">
    <property type="entry name" value="RECA_1"/>
    <property type="match status" value="1"/>
</dbReference>
<feature type="domain" description="RecA family profile 1" evidence="7">
    <location>
        <begin position="60"/>
        <end position="307"/>
    </location>
</feature>
<dbReference type="PROSITE" id="PS50163">
    <property type="entry name" value="RECA_3"/>
    <property type="match status" value="1"/>
</dbReference>
<dbReference type="Pfam" id="PF21096">
    <property type="entry name" value="RecA_C"/>
    <property type="match status" value="1"/>
</dbReference>
<dbReference type="InterPro" id="IPR020584">
    <property type="entry name" value="DNA_recomb/repair_RecA_CS"/>
</dbReference>
<evidence type="ECO:0000313" key="9">
    <source>
        <dbReference type="EMBL" id="KAK6944807.1"/>
    </source>
</evidence>
<dbReference type="InterPro" id="IPR049261">
    <property type="entry name" value="RecA-like_C"/>
</dbReference>
<evidence type="ECO:0000256" key="2">
    <source>
        <dbReference type="ARBA" id="ARBA00022741"/>
    </source>
</evidence>
<reference evidence="9 10" key="1">
    <citation type="submission" date="2023-12" db="EMBL/GenBank/DDBJ databases">
        <title>A high-quality genome assembly for Dillenia turbinata (Dilleniales).</title>
        <authorList>
            <person name="Chanderbali A."/>
        </authorList>
    </citation>
    <scope>NUCLEOTIDE SEQUENCE [LARGE SCALE GENOMIC DNA]</scope>
    <source>
        <strain evidence="9">LSX21</strain>
        <tissue evidence="9">Leaf</tissue>
    </source>
</reference>
<dbReference type="PANTHER" id="PTHR45900">
    <property type="entry name" value="RECA"/>
    <property type="match status" value="1"/>
</dbReference>
<evidence type="ECO:0000259" key="7">
    <source>
        <dbReference type="PROSITE" id="PS50162"/>
    </source>
</evidence>
<evidence type="ECO:0000256" key="5">
    <source>
        <dbReference type="ARBA" id="ARBA00023172"/>
    </source>
</evidence>
<dbReference type="InterPro" id="IPR023400">
    <property type="entry name" value="RecA_C_sf"/>
</dbReference>
<dbReference type="InterPro" id="IPR020587">
    <property type="entry name" value="RecA_monomer-monomer_interface"/>
</dbReference>
<keyword evidence="10" id="KW-1185">Reference proteome</keyword>
<dbReference type="SUPFAM" id="SSF52540">
    <property type="entry name" value="P-loop containing nucleoside triphosphate hydrolases"/>
    <property type="match status" value="1"/>
</dbReference>
<evidence type="ECO:0000256" key="1">
    <source>
        <dbReference type="ARBA" id="ARBA00009391"/>
    </source>
</evidence>
<evidence type="ECO:0000313" key="10">
    <source>
        <dbReference type="Proteomes" id="UP001370490"/>
    </source>
</evidence>
<name>A0AAN8ZPE4_9MAGN</name>
<evidence type="ECO:0000259" key="8">
    <source>
        <dbReference type="PROSITE" id="PS50163"/>
    </source>
</evidence>
<dbReference type="Proteomes" id="UP001370490">
    <property type="component" value="Unassembled WGS sequence"/>
</dbReference>
<dbReference type="GO" id="GO:0005524">
    <property type="term" value="F:ATP binding"/>
    <property type="evidence" value="ECO:0007669"/>
    <property type="project" value="UniProtKB-KW"/>
</dbReference>
<dbReference type="GO" id="GO:0003697">
    <property type="term" value="F:single-stranded DNA binding"/>
    <property type="evidence" value="ECO:0007669"/>
    <property type="project" value="InterPro"/>
</dbReference>